<proteinExistence type="predicted"/>
<organism evidence="2 3">
    <name type="scientific">Vitis vinifera</name>
    <name type="common">Grape</name>
    <dbReference type="NCBI Taxonomy" id="29760"/>
    <lineage>
        <taxon>Eukaryota</taxon>
        <taxon>Viridiplantae</taxon>
        <taxon>Streptophyta</taxon>
        <taxon>Embryophyta</taxon>
        <taxon>Tracheophyta</taxon>
        <taxon>Spermatophyta</taxon>
        <taxon>Magnoliopsida</taxon>
        <taxon>eudicotyledons</taxon>
        <taxon>Gunneridae</taxon>
        <taxon>Pentapetalae</taxon>
        <taxon>rosids</taxon>
        <taxon>Vitales</taxon>
        <taxon>Vitaceae</taxon>
        <taxon>Viteae</taxon>
        <taxon>Vitis</taxon>
    </lineage>
</organism>
<dbReference type="CDD" id="cd09279">
    <property type="entry name" value="RNase_HI_like"/>
    <property type="match status" value="1"/>
</dbReference>
<gene>
    <name evidence="2" type="ORF">CK203_079854</name>
</gene>
<dbReference type="Pfam" id="PF13456">
    <property type="entry name" value="RVT_3"/>
    <property type="match status" value="1"/>
</dbReference>
<name>A0A438DI07_VITVI</name>
<dbReference type="PANTHER" id="PTHR48475:SF1">
    <property type="entry name" value="RNASE H TYPE-1 DOMAIN-CONTAINING PROTEIN"/>
    <property type="match status" value="1"/>
</dbReference>
<dbReference type="GO" id="GO:0004523">
    <property type="term" value="F:RNA-DNA hybrid ribonuclease activity"/>
    <property type="evidence" value="ECO:0007669"/>
    <property type="project" value="InterPro"/>
</dbReference>
<dbReference type="InterPro" id="IPR036397">
    <property type="entry name" value="RNaseH_sf"/>
</dbReference>
<dbReference type="AlphaFoldDB" id="A0A438DI07"/>
<dbReference type="SUPFAM" id="SSF53098">
    <property type="entry name" value="Ribonuclease H-like"/>
    <property type="match status" value="1"/>
</dbReference>
<sequence>MVNDRGIEVDPDKIRAILDMPTPRTERKIRGFLVLDVAFGCMLAQLDDSGNELAMYFDGAANHFRYRIGVLLISPHGDHIPRSVRLAFSDQHPATNNIIEYEACILGLETALELRIRQMKVFGDSNLVLRQIQGEWKTKDVKLKPYHAYLELLVGRFDDLRYTHLPRA</sequence>
<dbReference type="PANTHER" id="PTHR48475">
    <property type="entry name" value="RIBONUCLEASE H"/>
    <property type="match status" value="1"/>
</dbReference>
<dbReference type="InterPro" id="IPR012337">
    <property type="entry name" value="RNaseH-like_sf"/>
</dbReference>
<evidence type="ECO:0000259" key="1">
    <source>
        <dbReference type="PROSITE" id="PS50879"/>
    </source>
</evidence>
<dbReference type="PROSITE" id="PS50879">
    <property type="entry name" value="RNASE_H_1"/>
    <property type="match status" value="1"/>
</dbReference>
<comment type="caution">
    <text evidence="2">The sequence shown here is derived from an EMBL/GenBank/DDBJ whole genome shotgun (WGS) entry which is preliminary data.</text>
</comment>
<reference evidence="2 3" key="1">
    <citation type="journal article" date="2018" name="PLoS Genet.">
        <title>Population sequencing reveals clonal diversity and ancestral inbreeding in the grapevine cultivar Chardonnay.</title>
        <authorList>
            <person name="Roach M.J."/>
            <person name="Johnson D.L."/>
            <person name="Bohlmann J."/>
            <person name="van Vuuren H.J."/>
            <person name="Jones S.J."/>
            <person name="Pretorius I.S."/>
            <person name="Schmidt S.A."/>
            <person name="Borneman A.R."/>
        </authorList>
    </citation>
    <scope>NUCLEOTIDE SEQUENCE [LARGE SCALE GENOMIC DNA]</scope>
    <source>
        <strain evidence="3">cv. Chardonnay</strain>
        <tissue evidence="2">Leaf</tissue>
    </source>
</reference>
<dbReference type="EMBL" id="QGNW01001615">
    <property type="protein sequence ID" value="RVW35078.1"/>
    <property type="molecule type" value="Genomic_DNA"/>
</dbReference>
<feature type="domain" description="RNase H type-1" evidence="1">
    <location>
        <begin position="49"/>
        <end position="168"/>
    </location>
</feature>
<dbReference type="Proteomes" id="UP000288805">
    <property type="component" value="Unassembled WGS sequence"/>
</dbReference>
<evidence type="ECO:0000313" key="2">
    <source>
        <dbReference type="EMBL" id="RVW35078.1"/>
    </source>
</evidence>
<dbReference type="InterPro" id="IPR002156">
    <property type="entry name" value="RNaseH_domain"/>
</dbReference>
<evidence type="ECO:0000313" key="3">
    <source>
        <dbReference type="Proteomes" id="UP000288805"/>
    </source>
</evidence>
<dbReference type="Gene3D" id="3.30.420.10">
    <property type="entry name" value="Ribonuclease H-like superfamily/Ribonuclease H"/>
    <property type="match status" value="1"/>
</dbReference>
<accession>A0A438DI07</accession>
<protein>
    <recommendedName>
        <fullName evidence="1">RNase H type-1 domain-containing protein</fullName>
    </recommendedName>
</protein>
<dbReference type="GO" id="GO:0003676">
    <property type="term" value="F:nucleic acid binding"/>
    <property type="evidence" value="ECO:0007669"/>
    <property type="project" value="InterPro"/>
</dbReference>